<dbReference type="STRING" id="662479.C440_00725"/>
<comment type="caution">
    <text evidence="1">The sequence shown here is derived from an EMBL/GenBank/DDBJ whole genome shotgun (WGS) entry which is preliminary data.</text>
</comment>
<organism evidence="1 2">
    <name type="scientific">Haloferax mucosum ATCC BAA-1512</name>
    <dbReference type="NCBI Taxonomy" id="662479"/>
    <lineage>
        <taxon>Archaea</taxon>
        <taxon>Methanobacteriati</taxon>
        <taxon>Methanobacteriota</taxon>
        <taxon>Stenosarchaea group</taxon>
        <taxon>Halobacteria</taxon>
        <taxon>Halobacteriales</taxon>
        <taxon>Haloferacaceae</taxon>
        <taxon>Haloferax</taxon>
    </lineage>
</organism>
<dbReference type="Gene3D" id="3.40.50.12780">
    <property type="entry name" value="N-terminal domain of ligase-like"/>
    <property type="match status" value="1"/>
</dbReference>
<sequence>MDVIGDLMARDRRSDSLALRVDAPGHTYTYYDLITTSYKAGNVLRYLGVRKGARVAVEPVSLPEPILTFLGAAQLGAVTTFDSAAKARAVVVDAAREDEFDLPPGHKLAVYNGPPKSPATTHWEQEVWSENPAVHPEAVAPDDAALVAGEREYTHADLLDAAKRVVSEFGLTEADTVAIRASISHPGTVAAGLLAPLLAGGTIRVPVGDETADRTDAAVVVADHKPAKRTETPATITPADVFADG</sequence>
<evidence type="ECO:0000313" key="1">
    <source>
        <dbReference type="EMBL" id="ELZ98835.1"/>
    </source>
</evidence>
<gene>
    <name evidence="1" type="ORF">C440_00725</name>
</gene>
<accession>M0IQ24</accession>
<name>M0IQ24_9EURY</name>
<dbReference type="SUPFAM" id="SSF56801">
    <property type="entry name" value="Acetyl-CoA synthetase-like"/>
    <property type="match status" value="1"/>
</dbReference>
<dbReference type="OrthoDB" id="205088at2157"/>
<dbReference type="EMBL" id="AOLN01000001">
    <property type="protein sequence ID" value="ELZ98835.1"/>
    <property type="molecule type" value="Genomic_DNA"/>
</dbReference>
<proteinExistence type="predicted"/>
<evidence type="ECO:0008006" key="3">
    <source>
        <dbReference type="Google" id="ProtNLM"/>
    </source>
</evidence>
<keyword evidence="2" id="KW-1185">Reference proteome</keyword>
<dbReference type="AlphaFoldDB" id="M0IQ24"/>
<evidence type="ECO:0000313" key="2">
    <source>
        <dbReference type="Proteomes" id="UP000011550"/>
    </source>
</evidence>
<dbReference type="InterPro" id="IPR042099">
    <property type="entry name" value="ANL_N_sf"/>
</dbReference>
<reference evidence="1 2" key="1">
    <citation type="journal article" date="2014" name="PLoS Genet.">
        <title>Phylogenetically driven sequencing of extremely halophilic archaea reveals strategies for static and dynamic osmo-response.</title>
        <authorList>
            <person name="Becker E.A."/>
            <person name="Seitzer P.M."/>
            <person name="Tritt A."/>
            <person name="Larsen D."/>
            <person name="Krusor M."/>
            <person name="Yao A.I."/>
            <person name="Wu D."/>
            <person name="Madern D."/>
            <person name="Eisen J.A."/>
            <person name="Darling A.E."/>
            <person name="Facciotti M.T."/>
        </authorList>
    </citation>
    <scope>NUCLEOTIDE SEQUENCE [LARGE SCALE GENOMIC DNA]</scope>
    <source>
        <strain evidence="1 2">ATCC BAA-1512</strain>
    </source>
</reference>
<dbReference type="RefSeq" id="WP_008317280.1">
    <property type="nucleotide sequence ID" value="NZ_AOLN01000001.1"/>
</dbReference>
<protein>
    <recommendedName>
        <fullName evidence="3">Acetyl-CoA synthetase</fullName>
    </recommendedName>
</protein>
<dbReference type="PATRIC" id="fig|662479.7.peg.148"/>
<dbReference type="Proteomes" id="UP000011550">
    <property type="component" value="Unassembled WGS sequence"/>
</dbReference>